<accession>A0A0V1FK69</accession>
<dbReference type="AlphaFoldDB" id="A0A0V1FK69"/>
<evidence type="ECO:0000313" key="1">
    <source>
        <dbReference type="EMBL" id="KRY86410.1"/>
    </source>
</evidence>
<gene>
    <name evidence="1" type="ORF">T4D_7864</name>
</gene>
<organism evidence="1 2">
    <name type="scientific">Trichinella pseudospiralis</name>
    <name type="common">Parasitic roundworm</name>
    <dbReference type="NCBI Taxonomy" id="6337"/>
    <lineage>
        <taxon>Eukaryota</taxon>
        <taxon>Metazoa</taxon>
        <taxon>Ecdysozoa</taxon>
        <taxon>Nematoda</taxon>
        <taxon>Enoplea</taxon>
        <taxon>Dorylaimia</taxon>
        <taxon>Trichinellida</taxon>
        <taxon>Trichinellidae</taxon>
        <taxon>Trichinella</taxon>
    </lineage>
</organism>
<dbReference type="Proteomes" id="UP000054995">
    <property type="component" value="Unassembled WGS sequence"/>
</dbReference>
<proteinExistence type="predicted"/>
<reference evidence="1 2" key="1">
    <citation type="submission" date="2015-01" db="EMBL/GenBank/DDBJ databases">
        <title>Evolution of Trichinella species and genotypes.</title>
        <authorList>
            <person name="Korhonen P.K."/>
            <person name="Edoardo P."/>
            <person name="Giuseppe L.R."/>
            <person name="Gasser R.B."/>
        </authorList>
    </citation>
    <scope>NUCLEOTIDE SEQUENCE [LARGE SCALE GENOMIC DNA]</scope>
    <source>
        <strain evidence="1">ISS470</strain>
    </source>
</reference>
<sequence>MLRHRYGDHYLHNEPLAISFRGLELSEDLLLIGRFILTISFPITTKLPVVLASSRPSPVSTCGTDRKASQLTDVSMYRLAKVEAASLYPRIQEGALNRGYRSCFKTTDCLWTMTDRYDCRFVY</sequence>
<protein>
    <submittedName>
        <fullName evidence="1">Uncharacterized protein</fullName>
    </submittedName>
</protein>
<dbReference type="EMBL" id="JYDT01000072">
    <property type="protein sequence ID" value="KRY86410.1"/>
    <property type="molecule type" value="Genomic_DNA"/>
</dbReference>
<name>A0A0V1FK69_TRIPS</name>
<comment type="caution">
    <text evidence="1">The sequence shown here is derived from an EMBL/GenBank/DDBJ whole genome shotgun (WGS) entry which is preliminary data.</text>
</comment>
<evidence type="ECO:0000313" key="2">
    <source>
        <dbReference type="Proteomes" id="UP000054995"/>
    </source>
</evidence>
<keyword evidence="2" id="KW-1185">Reference proteome</keyword>